<dbReference type="SUPFAM" id="SSF50621">
    <property type="entry name" value="Alanine racemase C-terminal domain-like"/>
    <property type="match status" value="1"/>
</dbReference>
<dbReference type="EMBL" id="CAKLPX010000003">
    <property type="protein sequence ID" value="CAH0992332.1"/>
    <property type="molecule type" value="Genomic_DNA"/>
</dbReference>
<dbReference type="Gene3D" id="3.20.20.10">
    <property type="entry name" value="Alanine racemase"/>
    <property type="match status" value="1"/>
</dbReference>
<dbReference type="PROSITE" id="PS00878">
    <property type="entry name" value="ODR_DC_2_1"/>
    <property type="match status" value="1"/>
</dbReference>
<evidence type="ECO:0000259" key="8">
    <source>
        <dbReference type="Pfam" id="PF02784"/>
    </source>
</evidence>
<evidence type="ECO:0000313" key="10">
    <source>
        <dbReference type="Proteomes" id="UP000838100"/>
    </source>
</evidence>
<reference evidence="9" key="1">
    <citation type="submission" date="2021-12" db="EMBL/GenBank/DDBJ databases">
        <authorList>
            <person name="Rodrigo-Torres L."/>
            <person name="Arahal R. D."/>
            <person name="Lucena T."/>
        </authorList>
    </citation>
    <scope>NUCLEOTIDE SEQUENCE</scope>
    <source>
        <strain evidence="9">CECT 8267</strain>
    </source>
</reference>
<evidence type="ECO:0000256" key="7">
    <source>
        <dbReference type="ARBA" id="ARBA00049127"/>
    </source>
</evidence>
<evidence type="ECO:0000256" key="5">
    <source>
        <dbReference type="ARBA" id="ARBA00034115"/>
    </source>
</evidence>
<feature type="domain" description="Orn/DAP/Arg decarboxylase 2 N-terminal" evidence="8">
    <location>
        <begin position="36"/>
        <end position="267"/>
    </location>
</feature>
<comment type="cofactor">
    <cofactor evidence="1">
        <name>pyridoxal 5'-phosphate</name>
        <dbReference type="ChEBI" id="CHEBI:597326"/>
    </cofactor>
</comment>
<dbReference type="Proteomes" id="UP000838100">
    <property type="component" value="Unassembled WGS sequence"/>
</dbReference>
<dbReference type="InterPro" id="IPR002433">
    <property type="entry name" value="Orn_de-COase"/>
</dbReference>
<organism evidence="9 10">
    <name type="scientific">Sinobacterium norvegicum</name>
    <dbReference type="NCBI Taxonomy" id="1641715"/>
    <lineage>
        <taxon>Bacteria</taxon>
        <taxon>Pseudomonadati</taxon>
        <taxon>Pseudomonadota</taxon>
        <taxon>Gammaproteobacteria</taxon>
        <taxon>Cellvibrionales</taxon>
        <taxon>Spongiibacteraceae</taxon>
        <taxon>Sinobacterium</taxon>
    </lineage>
</organism>
<dbReference type="InterPro" id="IPR029066">
    <property type="entry name" value="PLP-binding_barrel"/>
</dbReference>
<keyword evidence="3" id="KW-0663">Pyridoxal phosphate</keyword>
<dbReference type="PRINTS" id="PR01182">
    <property type="entry name" value="ORNDCRBXLASE"/>
</dbReference>
<keyword evidence="10" id="KW-1185">Reference proteome</keyword>
<evidence type="ECO:0000256" key="3">
    <source>
        <dbReference type="ARBA" id="ARBA00022898"/>
    </source>
</evidence>
<keyword evidence="4 9" id="KW-0456">Lyase</keyword>
<dbReference type="Gene3D" id="2.40.37.10">
    <property type="entry name" value="Lyase, Ornithine Decarboxylase, Chain A, domain 1"/>
    <property type="match status" value="1"/>
</dbReference>
<dbReference type="GO" id="GO:0004586">
    <property type="term" value="F:ornithine decarboxylase activity"/>
    <property type="evidence" value="ECO:0007669"/>
    <property type="project" value="UniProtKB-EC"/>
</dbReference>
<evidence type="ECO:0000256" key="2">
    <source>
        <dbReference type="ARBA" id="ARBA00008872"/>
    </source>
</evidence>
<protein>
    <recommendedName>
        <fullName evidence="6">ornithine decarboxylase</fullName>
        <ecNumber evidence="6">4.1.1.17</ecNumber>
    </recommendedName>
</protein>
<dbReference type="PRINTS" id="PR01179">
    <property type="entry name" value="ODADCRBXLASE"/>
</dbReference>
<dbReference type="InterPro" id="IPR022653">
    <property type="entry name" value="De-COase2_pyr-phos_BS"/>
</dbReference>
<accession>A0ABN8EN13</accession>
<gene>
    <name evidence="9" type="primary">ldc</name>
    <name evidence="9" type="ORF">SIN8267_02451</name>
</gene>
<dbReference type="EC" id="4.1.1.17" evidence="6"/>
<proteinExistence type="inferred from homology"/>
<sequence length="376" mass="41282">MNSRVNLSEAGQLALWQQRHGEHYSQPSIEIDRAILRRQARRFCRAMPRVEPHFAVKANPHPAVLATLAEEGVFFEIASKKELDTLLDMGADSENIFYSNPIKSAQYIQYAAAKGVCWFVVDSVEEVEKIADLVPQAKLYLRLHTSNKGSLIELSSKFGAFDEEADAIIERATALGVDLCGVTFHVGSQCCNSDNWRIGIEAAIRCFEKMKNAGLTPELLDIGGGFPVAYEAPVATIEEIATVINKALLGVDQSVRIIAEPGRYLVAEAGRFYCQVIGSCRREGRDWLYLDSGFYGGLLELKEGLHYPITSLSEGEPVPWVIAGPTCDSVDICSQSYPLPAGLKAGDFIMLNYVGAYSNACACEFNGFPLPEVVML</sequence>
<evidence type="ECO:0000256" key="4">
    <source>
        <dbReference type="ARBA" id="ARBA00023239"/>
    </source>
</evidence>
<dbReference type="Pfam" id="PF02784">
    <property type="entry name" value="Orn_Arg_deC_N"/>
    <property type="match status" value="1"/>
</dbReference>
<name>A0ABN8EN13_9GAMM</name>
<evidence type="ECO:0000256" key="1">
    <source>
        <dbReference type="ARBA" id="ARBA00001933"/>
    </source>
</evidence>
<evidence type="ECO:0000313" key="9">
    <source>
        <dbReference type="EMBL" id="CAH0992332.1"/>
    </source>
</evidence>
<dbReference type="InterPro" id="IPR009006">
    <property type="entry name" value="Ala_racemase/Decarboxylase_C"/>
</dbReference>
<dbReference type="InterPro" id="IPR022644">
    <property type="entry name" value="De-COase2_N"/>
</dbReference>
<dbReference type="RefSeq" id="WP_237445026.1">
    <property type="nucleotide sequence ID" value="NZ_CAKLPX010000003.1"/>
</dbReference>
<dbReference type="PANTHER" id="PTHR11482">
    <property type="entry name" value="ARGININE/DIAMINOPIMELATE/ORNITHINE DECARBOXYLASE"/>
    <property type="match status" value="1"/>
</dbReference>
<comment type="similarity">
    <text evidence="2">Belongs to the Orn/Lys/Arg decarboxylase class-II family.</text>
</comment>
<dbReference type="CDD" id="cd00622">
    <property type="entry name" value="PLPDE_III_ODC"/>
    <property type="match status" value="1"/>
</dbReference>
<evidence type="ECO:0000256" key="6">
    <source>
        <dbReference type="ARBA" id="ARBA00034138"/>
    </source>
</evidence>
<dbReference type="SUPFAM" id="SSF51419">
    <property type="entry name" value="PLP-binding barrel"/>
    <property type="match status" value="1"/>
</dbReference>
<dbReference type="InterPro" id="IPR000183">
    <property type="entry name" value="Orn/DAP/Arg_de-COase"/>
</dbReference>
<comment type="pathway">
    <text evidence="5">Amine and polyamine biosynthesis; putrescine biosynthesis via L-ornithine pathway; putrescine from L-ornithine: step 1/1.</text>
</comment>
<comment type="caution">
    <text evidence="9">The sequence shown here is derived from an EMBL/GenBank/DDBJ whole genome shotgun (WGS) entry which is preliminary data.</text>
</comment>
<dbReference type="PANTHER" id="PTHR11482:SF6">
    <property type="entry name" value="ORNITHINE DECARBOXYLASE 1-RELATED"/>
    <property type="match status" value="1"/>
</dbReference>
<comment type="catalytic activity">
    <reaction evidence="7">
        <text>L-ornithine + H(+) = putrescine + CO2</text>
        <dbReference type="Rhea" id="RHEA:22964"/>
        <dbReference type="ChEBI" id="CHEBI:15378"/>
        <dbReference type="ChEBI" id="CHEBI:16526"/>
        <dbReference type="ChEBI" id="CHEBI:46911"/>
        <dbReference type="ChEBI" id="CHEBI:326268"/>
        <dbReference type="EC" id="4.1.1.17"/>
    </reaction>
</comment>